<dbReference type="GO" id="GO:0016887">
    <property type="term" value="F:ATP hydrolysis activity"/>
    <property type="evidence" value="ECO:0007669"/>
    <property type="project" value="InterPro"/>
</dbReference>
<dbReference type="CDD" id="cd00009">
    <property type="entry name" value="AAA"/>
    <property type="match status" value="1"/>
</dbReference>
<dbReference type="PANTHER" id="PTHR13779:SF7">
    <property type="entry name" value="ATPASE WRNIP1"/>
    <property type="match status" value="1"/>
</dbReference>
<dbReference type="SMART" id="SM00382">
    <property type="entry name" value="AAA"/>
    <property type="match status" value="1"/>
</dbReference>
<evidence type="ECO:0000313" key="3">
    <source>
        <dbReference type="Proteomes" id="UP001338582"/>
    </source>
</evidence>
<sequence length="565" mass="62989">MTPDHNFEDAYAAPLAELLRPRTLDEFVGQTHLVDLHHGQISGFIQLGYLPSMVLAGPPGVGKTTLASILAASANYIFIELSATDSTVSELKELLKSIREENAKRLRHLGYDKDGRLRVAVFIDEIHRFLKIQQDFLLPFIESGDFVFIGATTVEPHKRIRRAILSRCQLFCLTALGEQDSLQILRRAILNENIRRKRSRALCFLDYSDISVMDIARYANGDMRSGINCVELLSSKFTGSEYRIEVVGQFSRLSEDIVRNTIETLYKSRLGIKDVSNLGLVELLLLCISGELLDVSSEGVELTSKSEPGATIADSEKQLPVKIKLSPFVLSLFEVERSEPIPVAIESDFKLPDRERHWVEAMNCSDDSDEEIGAIPRTSDSSSLQSVDFESSYNDYRLFSAIYAMSRLLENGESVLLILKYLILFTCLFSEGNGGELQSVVGSMKAVGKAAVNPSRVLSDCIEFLCFMPKSREELLVKRIERIKKSLASNAASDISKEGVHDPLLFEIVYDRDLESQLLAPVTSSQSAGPFTAQNEFKVELMSSMSLNDLREFEFGLDSSFLTAS</sequence>
<dbReference type="Proteomes" id="UP001338582">
    <property type="component" value="Chromosome 3"/>
</dbReference>
<dbReference type="Pfam" id="PF00004">
    <property type="entry name" value="AAA"/>
    <property type="match status" value="1"/>
</dbReference>
<dbReference type="EMBL" id="CP138896">
    <property type="protein sequence ID" value="WPK25177.1"/>
    <property type="molecule type" value="Genomic_DNA"/>
</dbReference>
<dbReference type="GO" id="GO:0005634">
    <property type="term" value="C:nucleus"/>
    <property type="evidence" value="ECO:0007669"/>
    <property type="project" value="TreeGrafter"/>
</dbReference>
<gene>
    <name evidence="2" type="ORF">PUMCH_002481</name>
</gene>
<proteinExistence type="predicted"/>
<dbReference type="InterPro" id="IPR003593">
    <property type="entry name" value="AAA+_ATPase"/>
</dbReference>
<organism evidence="2 3">
    <name type="scientific">Australozyma saopauloensis</name>
    <dbReference type="NCBI Taxonomy" id="291208"/>
    <lineage>
        <taxon>Eukaryota</taxon>
        <taxon>Fungi</taxon>
        <taxon>Dikarya</taxon>
        <taxon>Ascomycota</taxon>
        <taxon>Saccharomycotina</taxon>
        <taxon>Pichiomycetes</taxon>
        <taxon>Metschnikowiaceae</taxon>
        <taxon>Australozyma</taxon>
    </lineage>
</organism>
<dbReference type="GO" id="GO:0006261">
    <property type="term" value="P:DNA-templated DNA replication"/>
    <property type="evidence" value="ECO:0007669"/>
    <property type="project" value="TreeGrafter"/>
</dbReference>
<reference evidence="2 3" key="1">
    <citation type="submission" date="2023-10" db="EMBL/GenBank/DDBJ databases">
        <title>Draft Genome Sequence of Candida saopaulonensis from a very Premature Infant with Sepsis.</title>
        <authorList>
            <person name="Ning Y."/>
            <person name="Dai R."/>
            <person name="Xiao M."/>
            <person name="Xu Y."/>
            <person name="Yan Q."/>
            <person name="Zhang L."/>
        </authorList>
    </citation>
    <scope>NUCLEOTIDE SEQUENCE [LARGE SCALE GENOMIC DNA]</scope>
    <source>
        <strain evidence="2 3">19XY460</strain>
    </source>
</reference>
<keyword evidence="3" id="KW-1185">Reference proteome</keyword>
<dbReference type="GO" id="GO:0008047">
    <property type="term" value="F:enzyme activator activity"/>
    <property type="evidence" value="ECO:0007669"/>
    <property type="project" value="TreeGrafter"/>
</dbReference>
<dbReference type="GO" id="GO:0017116">
    <property type="term" value="F:single-stranded DNA helicase activity"/>
    <property type="evidence" value="ECO:0007669"/>
    <property type="project" value="TreeGrafter"/>
</dbReference>
<dbReference type="Gene3D" id="3.40.50.300">
    <property type="entry name" value="P-loop containing nucleotide triphosphate hydrolases"/>
    <property type="match status" value="1"/>
</dbReference>
<dbReference type="InterPro" id="IPR027417">
    <property type="entry name" value="P-loop_NTPase"/>
</dbReference>
<dbReference type="GO" id="GO:0000731">
    <property type="term" value="P:DNA synthesis involved in DNA repair"/>
    <property type="evidence" value="ECO:0007669"/>
    <property type="project" value="TreeGrafter"/>
</dbReference>
<dbReference type="RefSeq" id="XP_062877560.1">
    <property type="nucleotide sequence ID" value="XM_063021490.1"/>
</dbReference>
<dbReference type="GO" id="GO:0005524">
    <property type="term" value="F:ATP binding"/>
    <property type="evidence" value="ECO:0007669"/>
    <property type="project" value="InterPro"/>
</dbReference>
<name>A0AAX4H9Z7_9ASCO</name>
<dbReference type="InterPro" id="IPR003959">
    <property type="entry name" value="ATPase_AAA_core"/>
</dbReference>
<dbReference type="PANTHER" id="PTHR13779">
    <property type="entry name" value="WERNER HELICASE-INTERACTING PROTEIN 1 FAMILY MEMBER"/>
    <property type="match status" value="1"/>
</dbReference>
<dbReference type="KEGG" id="asau:88173546"/>
<evidence type="ECO:0000313" key="2">
    <source>
        <dbReference type="EMBL" id="WPK25177.1"/>
    </source>
</evidence>
<dbReference type="InterPro" id="IPR051314">
    <property type="entry name" value="AAA_ATPase_RarA/MGS1/WRNIP1"/>
</dbReference>
<dbReference type="GeneID" id="88173546"/>
<dbReference type="SUPFAM" id="SSF52540">
    <property type="entry name" value="P-loop containing nucleoside triphosphate hydrolases"/>
    <property type="match status" value="1"/>
</dbReference>
<evidence type="ECO:0000259" key="1">
    <source>
        <dbReference type="SMART" id="SM00382"/>
    </source>
</evidence>
<dbReference type="AlphaFoldDB" id="A0AAX4H9Z7"/>
<feature type="domain" description="AAA+ ATPase" evidence="1">
    <location>
        <begin position="49"/>
        <end position="176"/>
    </location>
</feature>
<accession>A0AAX4H9Z7</accession>
<protein>
    <recommendedName>
        <fullName evidence="1">AAA+ ATPase domain-containing protein</fullName>
    </recommendedName>
</protein>